<evidence type="ECO:0000256" key="2">
    <source>
        <dbReference type="ARBA" id="ARBA00023012"/>
    </source>
</evidence>
<keyword evidence="5" id="KW-0804">Transcription</keyword>
<dbReference type="InterPro" id="IPR016032">
    <property type="entry name" value="Sig_transdc_resp-reg_C-effctor"/>
</dbReference>
<feature type="domain" description="OmpR/PhoB-type" evidence="9">
    <location>
        <begin position="129"/>
        <end position="227"/>
    </location>
</feature>
<feature type="domain" description="Response regulatory" evidence="8">
    <location>
        <begin position="6"/>
        <end position="119"/>
    </location>
</feature>
<dbReference type="RefSeq" id="WP_087478781.1">
    <property type="nucleotide sequence ID" value="NZ_CALYAU010000027.1"/>
</dbReference>
<name>A0A346AZ52_9FIRM</name>
<dbReference type="PANTHER" id="PTHR48111">
    <property type="entry name" value="REGULATOR OF RPOS"/>
    <property type="match status" value="1"/>
</dbReference>
<dbReference type="KEGG" id="meg:DKB62_05985"/>
<dbReference type="Gene3D" id="6.10.250.690">
    <property type="match status" value="1"/>
</dbReference>
<dbReference type="InterPro" id="IPR036388">
    <property type="entry name" value="WH-like_DNA-bd_sf"/>
</dbReference>
<dbReference type="GO" id="GO:0005829">
    <property type="term" value="C:cytosol"/>
    <property type="evidence" value="ECO:0007669"/>
    <property type="project" value="TreeGrafter"/>
</dbReference>
<keyword evidence="1 6" id="KW-0597">Phosphoprotein</keyword>
<dbReference type="AlphaFoldDB" id="A0A346AZ52"/>
<dbReference type="InterPro" id="IPR001789">
    <property type="entry name" value="Sig_transdc_resp-reg_receiver"/>
</dbReference>
<dbReference type="FunFam" id="3.40.50.2300:FF:000001">
    <property type="entry name" value="DNA-binding response regulator PhoB"/>
    <property type="match status" value="1"/>
</dbReference>
<evidence type="ECO:0000256" key="4">
    <source>
        <dbReference type="ARBA" id="ARBA00023125"/>
    </source>
</evidence>
<evidence type="ECO:0000259" key="9">
    <source>
        <dbReference type="PROSITE" id="PS51755"/>
    </source>
</evidence>
<dbReference type="GO" id="GO:0000156">
    <property type="term" value="F:phosphorelay response regulator activity"/>
    <property type="evidence" value="ECO:0007669"/>
    <property type="project" value="TreeGrafter"/>
</dbReference>
<evidence type="ECO:0000256" key="1">
    <source>
        <dbReference type="ARBA" id="ARBA00022553"/>
    </source>
</evidence>
<dbReference type="Pfam" id="PF00072">
    <property type="entry name" value="Response_reg"/>
    <property type="match status" value="1"/>
</dbReference>
<dbReference type="SUPFAM" id="SSF52172">
    <property type="entry name" value="CheY-like"/>
    <property type="match status" value="1"/>
</dbReference>
<dbReference type="SUPFAM" id="SSF46894">
    <property type="entry name" value="C-terminal effector domain of the bipartite response regulators"/>
    <property type="match status" value="1"/>
</dbReference>
<dbReference type="SMART" id="SM00448">
    <property type="entry name" value="REC"/>
    <property type="match status" value="1"/>
</dbReference>
<dbReference type="Proteomes" id="UP000254337">
    <property type="component" value="Chromosome"/>
</dbReference>
<evidence type="ECO:0000256" key="7">
    <source>
        <dbReference type="PROSITE-ProRule" id="PRU01091"/>
    </source>
</evidence>
<dbReference type="PANTHER" id="PTHR48111:SF22">
    <property type="entry name" value="REGULATOR OF RPOS"/>
    <property type="match status" value="1"/>
</dbReference>
<dbReference type="GO" id="GO:0000976">
    <property type="term" value="F:transcription cis-regulatory region binding"/>
    <property type="evidence" value="ECO:0007669"/>
    <property type="project" value="TreeGrafter"/>
</dbReference>
<dbReference type="EMBL" id="CP029462">
    <property type="protein sequence ID" value="AXL21145.1"/>
    <property type="molecule type" value="Genomic_DNA"/>
</dbReference>
<evidence type="ECO:0000256" key="6">
    <source>
        <dbReference type="PROSITE-ProRule" id="PRU00169"/>
    </source>
</evidence>
<dbReference type="OrthoDB" id="25887at2"/>
<evidence type="ECO:0000256" key="3">
    <source>
        <dbReference type="ARBA" id="ARBA00023015"/>
    </source>
</evidence>
<organism evidence="10 11">
    <name type="scientific">Megasphaera stantonii</name>
    <dbReference type="NCBI Taxonomy" id="2144175"/>
    <lineage>
        <taxon>Bacteria</taxon>
        <taxon>Bacillati</taxon>
        <taxon>Bacillota</taxon>
        <taxon>Negativicutes</taxon>
        <taxon>Veillonellales</taxon>
        <taxon>Veillonellaceae</taxon>
        <taxon>Megasphaera</taxon>
    </lineage>
</organism>
<dbReference type="InterPro" id="IPR039420">
    <property type="entry name" value="WalR-like"/>
</dbReference>
<accession>A0A346AZ52</accession>
<dbReference type="Gene3D" id="1.10.10.10">
    <property type="entry name" value="Winged helix-like DNA-binding domain superfamily/Winged helix DNA-binding domain"/>
    <property type="match status" value="1"/>
</dbReference>
<evidence type="ECO:0000259" key="8">
    <source>
        <dbReference type="PROSITE" id="PS50110"/>
    </source>
</evidence>
<dbReference type="Pfam" id="PF00486">
    <property type="entry name" value="Trans_reg_C"/>
    <property type="match status" value="1"/>
</dbReference>
<evidence type="ECO:0000256" key="5">
    <source>
        <dbReference type="ARBA" id="ARBA00023163"/>
    </source>
</evidence>
<proteinExistence type="predicted"/>
<dbReference type="GO" id="GO:0032993">
    <property type="term" value="C:protein-DNA complex"/>
    <property type="evidence" value="ECO:0007669"/>
    <property type="project" value="TreeGrafter"/>
</dbReference>
<dbReference type="PROSITE" id="PS50110">
    <property type="entry name" value="RESPONSE_REGULATORY"/>
    <property type="match status" value="1"/>
</dbReference>
<dbReference type="InterPro" id="IPR011006">
    <property type="entry name" value="CheY-like_superfamily"/>
</dbReference>
<dbReference type="SMART" id="SM00862">
    <property type="entry name" value="Trans_reg_C"/>
    <property type="match status" value="1"/>
</dbReference>
<dbReference type="CDD" id="cd00383">
    <property type="entry name" value="trans_reg_C"/>
    <property type="match status" value="1"/>
</dbReference>
<evidence type="ECO:0000313" key="10">
    <source>
        <dbReference type="EMBL" id="AXL21145.1"/>
    </source>
</evidence>
<dbReference type="Gene3D" id="3.40.50.2300">
    <property type="match status" value="1"/>
</dbReference>
<protein>
    <submittedName>
        <fullName evidence="10">DNA-binding response regulator</fullName>
    </submittedName>
</protein>
<dbReference type="FunFam" id="1.10.10.10:FF:000005">
    <property type="entry name" value="Two-component system response regulator"/>
    <property type="match status" value="1"/>
</dbReference>
<feature type="DNA-binding region" description="OmpR/PhoB-type" evidence="7">
    <location>
        <begin position="129"/>
        <end position="227"/>
    </location>
</feature>
<gene>
    <name evidence="10" type="ORF">DKB62_05985</name>
</gene>
<keyword evidence="11" id="KW-1185">Reference proteome</keyword>
<reference evidence="10 11" key="1">
    <citation type="submission" date="2018-05" db="EMBL/GenBank/DDBJ databases">
        <title>Complete genome sequence of Megasphaera sp. AJH120T, isolated from the ceca of a chicken.</title>
        <authorList>
            <person name="Maki J."/>
            <person name="Looft T."/>
        </authorList>
    </citation>
    <scope>NUCLEOTIDE SEQUENCE [LARGE SCALE GENOMIC DNA]</scope>
    <source>
        <strain evidence="10 11">AJH120</strain>
    </source>
</reference>
<dbReference type="GO" id="GO:0006355">
    <property type="term" value="P:regulation of DNA-templated transcription"/>
    <property type="evidence" value="ECO:0007669"/>
    <property type="project" value="InterPro"/>
</dbReference>
<keyword evidence="4 7" id="KW-0238">DNA-binding</keyword>
<feature type="modified residue" description="4-aspartylphosphate" evidence="6">
    <location>
        <position position="55"/>
    </location>
</feature>
<sequence>MAEKAQILIVEDEKQIARFLQMELEHEGYECGIETNGAAALDRIGQDHFDLILLDVMLPDIDGLTICRRTRELSNVPIMMLSAKDDVETKVASLDLGANDYLTKPFNSKELFARIRVLLRERDYKPADENFLQLQDMMLYLDRHEVVIGTQKIILTKKEFELLSYLIRNKNIVLTRDRIVEEVWGYDYIGDTNVVDVYIRYIRSKLGKEKGREYIQTIRGVGYVAKD</sequence>
<dbReference type="PROSITE" id="PS51755">
    <property type="entry name" value="OMPR_PHOB"/>
    <property type="match status" value="1"/>
</dbReference>
<dbReference type="InterPro" id="IPR001867">
    <property type="entry name" value="OmpR/PhoB-type_DNA-bd"/>
</dbReference>
<evidence type="ECO:0000313" key="11">
    <source>
        <dbReference type="Proteomes" id="UP000254337"/>
    </source>
</evidence>
<keyword evidence="3" id="KW-0805">Transcription regulation</keyword>
<keyword evidence="2" id="KW-0902">Two-component regulatory system</keyword>